<sequence>QRAATTRWSGEPCDLVEQFISHYLRQCGYLGAKGCVQSLKCATSLPREEKEVNCEGRCAVDHAYTLYAPPSLLFFDMTEEKRVKQMRRKKGRAKKKERDRVMSKGKGSEGEVEEKVA</sequence>
<reference evidence="2 3" key="1">
    <citation type="submission" date="2015-09" db="EMBL/GenBank/DDBJ databases">
        <title>Trachymyrmex cornetzi WGS genome.</title>
        <authorList>
            <person name="Nygaard S."/>
            <person name="Hu H."/>
            <person name="Boomsma J."/>
            <person name="Zhang G."/>
        </authorList>
    </citation>
    <scope>NUCLEOTIDE SEQUENCE [LARGE SCALE GENOMIC DNA]</scope>
    <source>
        <strain evidence="2">Tcor2-1</strain>
        <tissue evidence="2">Whole body</tissue>
    </source>
</reference>
<feature type="compositionally biased region" description="Basic residues" evidence="1">
    <location>
        <begin position="85"/>
        <end position="95"/>
    </location>
</feature>
<name>A0A151J041_9HYME</name>
<organism evidence="2 3">
    <name type="scientific">Trachymyrmex cornetzi</name>
    <dbReference type="NCBI Taxonomy" id="471704"/>
    <lineage>
        <taxon>Eukaryota</taxon>
        <taxon>Metazoa</taxon>
        <taxon>Ecdysozoa</taxon>
        <taxon>Arthropoda</taxon>
        <taxon>Hexapoda</taxon>
        <taxon>Insecta</taxon>
        <taxon>Pterygota</taxon>
        <taxon>Neoptera</taxon>
        <taxon>Endopterygota</taxon>
        <taxon>Hymenoptera</taxon>
        <taxon>Apocrita</taxon>
        <taxon>Aculeata</taxon>
        <taxon>Formicoidea</taxon>
        <taxon>Formicidae</taxon>
        <taxon>Myrmicinae</taxon>
        <taxon>Trachymyrmex</taxon>
    </lineage>
</organism>
<feature type="region of interest" description="Disordered" evidence="1">
    <location>
        <begin position="85"/>
        <end position="117"/>
    </location>
</feature>
<proteinExistence type="predicted"/>
<evidence type="ECO:0000313" key="2">
    <source>
        <dbReference type="EMBL" id="KYN14743.1"/>
    </source>
</evidence>
<gene>
    <name evidence="2" type="ORF">ALC57_13019</name>
</gene>
<feature type="non-terminal residue" evidence="2">
    <location>
        <position position="1"/>
    </location>
</feature>
<dbReference type="AlphaFoldDB" id="A0A151J041"/>
<keyword evidence="3" id="KW-1185">Reference proteome</keyword>
<feature type="compositionally biased region" description="Basic and acidic residues" evidence="1">
    <location>
        <begin position="96"/>
        <end position="117"/>
    </location>
</feature>
<accession>A0A151J041</accession>
<evidence type="ECO:0000256" key="1">
    <source>
        <dbReference type="SAM" id="MobiDB-lite"/>
    </source>
</evidence>
<dbReference type="Proteomes" id="UP000078492">
    <property type="component" value="Unassembled WGS sequence"/>
</dbReference>
<protein>
    <submittedName>
        <fullName evidence="2">Uncharacterized protein</fullName>
    </submittedName>
</protein>
<evidence type="ECO:0000313" key="3">
    <source>
        <dbReference type="Proteomes" id="UP000078492"/>
    </source>
</evidence>
<dbReference type="EMBL" id="KQ980658">
    <property type="protein sequence ID" value="KYN14743.1"/>
    <property type="molecule type" value="Genomic_DNA"/>
</dbReference>